<keyword evidence="3" id="KW-1185">Reference proteome</keyword>
<feature type="region of interest" description="Disordered" evidence="1">
    <location>
        <begin position="111"/>
        <end position="132"/>
    </location>
</feature>
<comment type="caution">
    <text evidence="2">The sequence shown here is derived from an EMBL/GenBank/DDBJ whole genome shotgun (WGS) entry which is preliminary data.</text>
</comment>
<dbReference type="PATRIC" id="fig|359131.3.peg.3314"/>
<proteinExistence type="predicted"/>
<dbReference type="RefSeq" id="WP_045696673.1">
    <property type="nucleotide sequence ID" value="NZ_JZKH01000026.1"/>
</dbReference>
<protein>
    <submittedName>
        <fullName evidence="2">Uncharacterized protein</fullName>
    </submittedName>
</protein>
<dbReference type="Proteomes" id="UP000033699">
    <property type="component" value="Unassembled WGS sequence"/>
</dbReference>
<dbReference type="Pfam" id="PF19564">
    <property type="entry name" value="DUF6086"/>
    <property type="match status" value="1"/>
</dbReference>
<name>A0A0F2TE88_STRR3</name>
<organism evidence="2 3">
    <name type="scientific">Streptomyces rubellomurinus (strain ATCC 31215)</name>
    <dbReference type="NCBI Taxonomy" id="359131"/>
    <lineage>
        <taxon>Bacteria</taxon>
        <taxon>Bacillati</taxon>
        <taxon>Actinomycetota</taxon>
        <taxon>Actinomycetes</taxon>
        <taxon>Kitasatosporales</taxon>
        <taxon>Streptomycetaceae</taxon>
        <taxon>Streptomyces</taxon>
    </lineage>
</organism>
<dbReference type="EMBL" id="JZKH01000026">
    <property type="protein sequence ID" value="KJS61454.1"/>
    <property type="molecule type" value="Genomic_DNA"/>
</dbReference>
<evidence type="ECO:0000313" key="3">
    <source>
        <dbReference type="Proteomes" id="UP000033699"/>
    </source>
</evidence>
<reference evidence="2 3" key="1">
    <citation type="submission" date="2015-02" db="EMBL/GenBank/DDBJ databases">
        <authorList>
            <person name="Ju K.-S."/>
            <person name="Doroghazi J.R."/>
            <person name="Metcalf W."/>
        </authorList>
    </citation>
    <scope>NUCLEOTIDE SEQUENCE [LARGE SCALE GENOMIC DNA]</scope>
    <source>
        <strain evidence="2 3">ATCC 31215</strain>
    </source>
</reference>
<dbReference type="InterPro" id="IPR045732">
    <property type="entry name" value="DUF6086"/>
</dbReference>
<sequence>MSQYYELGEETLWNPANGASRLFLQQLAVFEAEIGLRSGIGPMEADECQIDPAALEVFANALLAWHRGTHHAVIRALSEGFAITVLALAERAGVEVHWETPRATLRDGVRDMQVPTRPPTLPGESEDARESQLREKVQDLASLMAR</sequence>
<dbReference type="AlphaFoldDB" id="A0A0F2TE88"/>
<evidence type="ECO:0000256" key="1">
    <source>
        <dbReference type="SAM" id="MobiDB-lite"/>
    </source>
</evidence>
<dbReference type="OrthoDB" id="3475539at2"/>
<accession>A0A0F2TE88</accession>
<gene>
    <name evidence="2" type="ORF">VM95_14970</name>
</gene>
<evidence type="ECO:0000313" key="2">
    <source>
        <dbReference type="EMBL" id="KJS61454.1"/>
    </source>
</evidence>